<protein>
    <submittedName>
        <fullName evidence="2">Uncharacterized protein</fullName>
    </submittedName>
</protein>
<feature type="compositionally biased region" description="Acidic residues" evidence="1">
    <location>
        <begin position="463"/>
        <end position="475"/>
    </location>
</feature>
<organism evidence="2 3">
    <name type="scientific">Apiospora hydei</name>
    <dbReference type="NCBI Taxonomy" id="1337664"/>
    <lineage>
        <taxon>Eukaryota</taxon>
        <taxon>Fungi</taxon>
        <taxon>Dikarya</taxon>
        <taxon>Ascomycota</taxon>
        <taxon>Pezizomycotina</taxon>
        <taxon>Sordariomycetes</taxon>
        <taxon>Xylariomycetidae</taxon>
        <taxon>Amphisphaeriales</taxon>
        <taxon>Apiosporaceae</taxon>
        <taxon>Apiospora</taxon>
    </lineage>
</organism>
<comment type="caution">
    <text evidence="2">The sequence shown here is derived from an EMBL/GenBank/DDBJ whole genome shotgun (WGS) entry which is preliminary data.</text>
</comment>
<name>A0ABR1V7M7_9PEZI</name>
<dbReference type="EMBL" id="JAQQWN010000009">
    <property type="protein sequence ID" value="KAK8067199.1"/>
    <property type="molecule type" value="Genomic_DNA"/>
</dbReference>
<dbReference type="GeneID" id="92051320"/>
<feature type="region of interest" description="Disordered" evidence="1">
    <location>
        <begin position="159"/>
        <end position="180"/>
    </location>
</feature>
<proteinExistence type="predicted"/>
<dbReference type="RefSeq" id="XP_066663952.1">
    <property type="nucleotide sequence ID" value="XM_066818260.1"/>
</dbReference>
<feature type="compositionally biased region" description="Polar residues" evidence="1">
    <location>
        <begin position="266"/>
        <end position="281"/>
    </location>
</feature>
<dbReference type="Proteomes" id="UP001433268">
    <property type="component" value="Unassembled WGS sequence"/>
</dbReference>
<feature type="compositionally biased region" description="Acidic residues" evidence="1">
    <location>
        <begin position="159"/>
        <end position="169"/>
    </location>
</feature>
<feature type="region of interest" description="Disordered" evidence="1">
    <location>
        <begin position="55"/>
        <end position="76"/>
    </location>
</feature>
<feature type="region of interest" description="Disordered" evidence="1">
    <location>
        <begin position="253"/>
        <end position="318"/>
    </location>
</feature>
<evidence type="ECO:0000313" key="2">
    <source>
        <dbReference type="EMBL" id="KAK8067199.1"/>
    </source>
</evidence>
<sequence>MLVARDQENLVAHHHNGAALKQQQANRPAGSRYPKTPVKIPLNDENASHVLGGAKSVLGNGNRTKGNENVMGTSKGLKGMDKSNFVTPCGTSSPNLNRVFVLLSGTRQRMQRPKGAPPTNVKSVIQDLEKSQVKAPGTIRPKQKQPQNEVQKLQIHAEVEDDLSDEEPEYCPPKPKDLPYESDVFPDGGLTFEALEPENLFKGHYQYYYNPVDNEGKSKADKELEEKNRKALEEGERKIMEAMEDMDWSIEDVPETKDHLKKKQVASDSTSIKSRPASQASVVRRPLSSLASKNAARALTMDDTTKSMQRKASRVVPVAAPKKTTGSFIPSLRTTKHPLVTRPSVAKKTSMDLRHIEANSRTTIGYNKGRATASVLAQQTKRPVAKAPPPQYKPKAPVFTRTETITSNDSDRTITPTRFARSKEALAAAEDEQWKERVPFLSIFSPEDEDELDGVGGGLPGALEDDDEFEMQMPE</sequence>
<feature type="region of interest" description="Disordered" evidence="1">
    <location>
        <begin position="447"/>
        <end position="475"/>
    </location>
</feature>
<evidence type="ECO:0000313" key="3">
    <source>
        <dbReference type="Proteomes" id="UP001433268"/>
    </source>
</evidence>
<feature type="region of interest" description="Disordered" evidence="1">
    <location>
        <begin position="16"/>
        <end position="43"/>
    </location>
</feature>
<accession>A0ABR1V7M7</accession>
<evidence type="ECO:0000256" key="1">
    <source>
        <dbReference type="SAM" id="MobiDB-lite"/>
    </source>
</evidence>
<gene>
    <name evidence="2" type="ORF">PG997_013946</name>
</gene>
<feature type="region of interest" description="Disordered" evidence="1">
    <location>
        <begin position="132"/>
        <end position="151"/>
    </location>
</feature>
<reference evidence="2 3" key="1">
    <citation type="submission" date="2023-01" db="EMBL/GenBank/DDBJ databases">
        <title>Analysis of 21 Apiospora genomes using comparative genomics revels a genus with tremendous synthesis potential of carbohydrate active enzymes and secondary metabolites.</title>
        <authorList>
            <person name="Sorensen T."/>
        </authorList>
    </citation>
    <scope>NUCLEOTIDE SEQUENCE [LARGE SCALE GENOMIC DNA]</scope>
    <source>
        <strain evidence="2 3">CBS 114990</strain>
    </source>
</reference>
<keyword evidence="3" id="KW-1185">Reference proteome</keyword>